<dbReference type="AlphaFoldDB" id="A0A644Y351"/>
<accession>A0A644Y351</accession>
<proteinExistence type="predicted"/>
<dbReference type="EMBL" id="VSSQ01003414">
    <property type="protein sequence ID" value="MPM20574.1"/>
    <property type="molecule type" value="Genomic_DNA"/>
</dbReference>
<name>A0A644Y351_9ZZZZ</name>
<protein>
    <submittedName>
        <fullName evidence="2">Uncharacterized protein</fullName>
    </submittedName>
</protein>
<gene>
    <name evidence="2" type="ORF">SDC9_67005</name>
</gene>
<evidence type="ECO:0000256" key="1">
    <source>
        <dbReference type="SAM" id="MobiDB-lite"/>
    </source>
</evidence>
<reference evidence="2" key="1">
    <citation type="submission" date="2019-08" db="EMBL/GenBank/DDBJ databases">
        <authorList>
            <person name="Kucharzyk K."/>
            <person name="Murdoch R.W."/>
            <person name="Higgins S."/>
            <person name="Loffler F."/>
        </authorList>
    </citation>
    <scope>NUCLEOTIDE SEQUENCE</scope>
</reference>
<feature type="compositionally biased region" description="Polar residues" evidence="1">
    <location>
        <begin position="1"/>
        <end position="10"/>
    </location>
</feature>
<feature type="region of interest" description="Disordered" evidence="1">
    <location>
        <begin position="1"/>
        <end position="23"/>
    </location>
</feature>
<sequence length="65" mass="7634">MGIQSRTNKFPNFPEKIGHGCDNRHPECGRHVDKKWSGQVDVNQLDGEFLRKEIIRQVKRFSDRP</sequence>
<organism evidence="2">
    <name type="scientific">bioreactor metagenome</name>
    <dbReference type="NCBI Taxonomy" id="1076179"/>
    <lineage>
        <taxon>unclassified sequences</taxon>
        <taxon>metagenomes</taxon>
        <taxon>ecological metagenomes</taxon>
    </lineage>
</organism>
<evidence type="ECO:0000313" key="2">
    <source>
        <dbReference type="EMBL" id="MPM20574.1"/>
    </source>
</evidence>
<comment type="caution">
    <text evidence="2">The sequence shown here is derived from an EMBL/GenBank/DDBJ whole genome shotgun (WGS) entry which is preliminary data.</text>
</comment>